<dbReference type="NCBIfam" id="TIGR00205">
    <property type="entry name" value="fliE"/>
    <property type="match status" value="1"/>
</dbReference>
<dbReference type="PRINTS" id="PR01006">
    <property type="entry name" value="FLGHOOKFLIE"/>
</dbReference>
<keyword evidence="6" id="KW-0969">Cilium</keyword>
<evidence type="ECO:0000256" key="1">
    <source>
        <dbReference type="ARBA" id="ARBA00004117"/>
    </source>
</evidence>
<comment type="similarity">
    <text evidence="2 5">Belongs to the FliE family.</text>
</comment>
<keyword evidence="6" id="KW-0966">Cell projection</keyword>
<keyword evidence="7" id="KW-1185">Reference proteome</keyword>
<dbReference type="GO" id="GO:0071973">
    <property type="term" value="P:bacterial-type flagellum-dependent cell motility"/>
    <property type="evidence" value="ECO:0007669"/>
    <property type="project" value="InterPro"/>
</dbReference>
<protein>
    <recommendedName>
        <fullName evidence="3 5">Flagellar hook-basal body complex protein FliE</fullName>
    </recommendedName>
</protein>
<dbReference type="GO" id="GO:0003774">
    <property type="term" value="F:cytoskeletal motor activity"/>
    <property type="evidence" value="ECO:0007669"/>
    <property type="project" value="InterPro"/>
</dbReference>
<reference evidence="6 7" key="1">
    <citation type="submission" date="2019-12" db="EMBL/GenBank/DDBJ databases">
        <authorList>
            <person name="Lee S.D."/>
        </authorList>
    </citation>
    <scope>NUCLEOTIDE SEQUENCE [LARGE SCALE GENOMIC DNA]</scope>
    <source>
        <strain evidence="6 7">SAP-6</strain>
    </source>
</reference>
<evidence type="ECO:0000313" key="6">
    <source>
        <dbReference type="EMBL" id="NDL62599.1"/>
    </source>
</evidence>
<evidence type="ECO:0000256" key="5">
    <source>
        <dbReference type="HAMAP-Rule" id="MF_00724"/>
    </source>
</evidence>
<evidence type="ECO:0000256" key="2">
    <source>
        <dbReference type="ARBA" id="ARBA00009272"/>
    </source>
</evidence>
<dbReference type="PANTHER" id="PTHR34653:SF1">
    <property type="entry name" value="FLAGELLAR HOOK-BASAL BODY COMPLEX PROTEIN FLIE"/>
    <property type="match status" value="1"/>
</dbReference>
<reference evidence="6 7" key="2">
    <citation type="submission" date="2020-02" db="EMBL/GenBank/DDBJ databases">
        <title>The new genus of Enterobacteriales.</title>
        <authorList>
            <person name="Kim I.S."/>
        </authorList>
    </citation>
    <scope>NUCLEOTIDE SEQUENCE [LARGE SCALE GENOMIC DNA]</scope>
    <source>
        <strain evidence="6 7">SAP-6</strain>
    </source>
</reference>
<dbReference type="GO" id="GO:0009425">
    <property type="term" value="C:bacterial-type flagellum basal body"/>
    <property type="evidence" value="ECO:0007669"/>
    <property type="project" value="UniProtKB-SubCell"/>
</dbReference>
<dbReference type="HAMAP" id="MF_00724">
    <property type="entry name" value="FliE"/>
    <property type="match status" value="1"/>
</dbReference>
<dbReference type="RefSeq" id="WP_162365317.1">
    <property type="nucleotide sequence ID" value="NZ_WUBS01000004.1"/>
</dbReference>
<proteinExistence type="inferred from homology"/>
<sequence>MAIQGIESAVQQLQLAARAAGGVSETQDSGGDFAGMLSASLAKISDTQNQARVQSEAFATGNSALGLNDVMVDLQKSSISLQTGVQVRNKLVSAYQEMMNMSV</sequence>
<dbReference type="AlphaFoldDB" id="A0A845SFE9"/>
<dbReference type="Pfam" id="PF02049">
    <property type="entry name" value="FliE"/>
    <property type="match status" value="1"/>
</dbReference>
<gene>
    <name evidence="5 6" type="primary">fliE</name>
    <name evidence="6" type="ORF">GRH90_07510</name>
</gene>
<comment type="subcellular location">
    <subcellularLocation>
        <location evidence="1 5">Bacterial flagellum basal body</location>
    </subcellularLocation>
</comment>
<dbReference type="InterPro" id="IPR001624">
    <property type="entry name" value="FliE"/>
</dbReference>
<accession>A0A845SFE9</accession>
<organism evidence="6 7">
    <name type="scientific">Acerihabitans arboris</name>
    <dbReference type="NCBI Taxonomy" id="2691583"/>
    <lineage>
        <taxon>Bacteria</taxon>
        <taxon>Pseudomonadati</taxon>
        <taxon>Pseudomonadota</taxon>
        <taxon>Gammaproteobacteria</taxon>
        <taxon>Enterobacterales</taxon>
        <taxon>Pectobacteriaceae</taxon>
        <taxon>Acerihabitans</taxon>
    </lineage>
</organism>
<evidence type="ECO:0000256" key="3">
    <source>
        <dbReference type="ARBA" id="ARBA00018024"/>
    </source>
</evidence>
<dbReference type="PANTHER" id="PTHR34653">
    <property type="match status" value="1"/>
</dbReference>
<comment type="caution">
    <text evidence="6">The sequence shown here is derived from an EMBL/GenBank/DDBJ whole genome shotgun (WGS) entry which is preliminary data.</text>
</comment>
<evidence type="ECO:0000313" key="7">
    <source>
        <dbReference type="Proteomes" id="UP000461443"/>
    </source>
</evidence>
<dbReference type="GO" id="GO:0005198">
    <property type="term" value="F:structural molecule activity"/>
    <property type="evidence" value="ECO:0007669"/>
    <property type="project" value="UniProtKB-UniRule"/>
</dbReference>
<keyword evidence="6" id="KW-0282">Flagellum</keyword>
<dbReference type="EMBL" id="WUBS01000004">
    <property type="protein sequence ID" value="NDL62599.1"/>
    <property type="molecule type" value="Genomic_DNA"/>
</dbReference>
<evidence type="ECO:0000256" key="4">
    <source>
        <dbReference type="ARBA" id="ARBA00023143"/>
    </source>
</evidence>
<name>A0A845SFE9_9GAMM</name>
<dbReference type="Proteomes" id="UP000461443">
    <property type="component" value="Unassembled WGS sequence"/>
</dbReference>
<keyword evidence="4 5" id="KW-0975">Bacterial flagellum</keyword>